<dbReference type="PROSITE" id="PS51257">
    <property type="entry name" value="PROKAR_LIPOPROTEIN"/>
    <property type="match status" value="1"/>
</dbReference>
<keyword evidence="1" id="KW-0732">Signal</keyword>
<reference evidence="2 3" key="1">
    <citation type="submission" date="2020-08" db="EMBL/GenBank/DDBJ databases">
        <title>Sequencing the genomes of 1000 actinobacteria strains.</title>
        <authorList>
            <person name="Klenk H.-P."/>
        </authorList>
    </citation>
    <scope>NUCLEOTIDE SEQUENCE [LARGE SCALE GENOMIC DNA]</scope>
    <source>
        <strain evidence="2 3">DSM 45809</strain>
    </source>
</reference>
<feature type="chain" id="PRO_5039477110" evidence="1">
    <location>
        <begin position="21"/>
        <end position="292"/>
    </location>
</feature>
<dbReference type="AlphaFoldDB" id="A0A7W7H4T9"/>
<evidence type="ECO:0000256" key="1">
    <source>
        <dbReference type="SAM" id="SignalP"/>
    </source>
</evidence>
<name>A0A7W7H4T9_9ACTN</name>
<organism evidence="2 3">
    <name type="scientific">Actinoplanes octamycinicus</name>
    <dbReference type="NCBI Taxonomy" id="135948"/>
    <lineage>
        <taxon>Bacteria</taxon>
        <taxon>Bacillati</taxon>
        <taxon>Actinomycetota</taxon>
        <taxon>Actinomycetes</taxon>
        <taxon>Micromonosporales</taxon>
        <taxon>Micromonosporaceae</taxon>
        <taxon>Actinoplanes</taxon>
    </lineage>
</organism>
<sequence length="292" mass="30196">MTPGRGLLLCFAVAATAALAACGGAAPAASSAPGYDKIIVQVYGTPAQRRAADARAWWTSRVAAVECMGRAGQPYGIVGYNAPSDREDIAPGNLLAFAPAREDFDVAAQLIRAADARLVLDSAANGAGGSDRASVVRRCETEAAAATGPRVPDGQQALAGALVDRLRRVQDAAAPTLAADYRTCMAAGGIPVADLVALRTRVERAFPATLATVEYDPTKLPGWAAAVAFEHRAAAADARCRETAVKAVRAAAAPQLAEFTREHAAELDRVAAGWAWIEVDARNAEHAAGPED</sequence>
<dbReference type="Proteomes" id="UP000546162">
    <property type="component" value="Unassembled WGS sequence"/>
</dbReference>
<feature type="signal peptide" evidence="1">
    <location>
        <begin position="1"/>
        <end position="20"/>
    </location>
</feature>
<gene>
    <name evidence="2" type="ORF">BJY16_007455</name>
</gene>
<evidence type="ECO:0000313" key="2">
    <source>
        <dbReference type="EMBL" id="MBB4743996.1"/>
    </source>
</evidence>
<keyword evidence="3" id="KW-1185">Reference proteome</keyword>
<keyword evidence="2" id="KW-0238">DNA-binding</keyword>
<proteinExistence type="predicted"/>
<evidence type="ECO:0000313" key="3">
    <source>
        <dbReference type="Proteomes" id="UP000546162"/>
    </source>
</evidence>
<dbReference type="GO" id="GO:0003677">
    <property type="term" value="F:DNA binding"/>
    <property type="evidence" value="ECO:0007669"/>
    <property type="project" value="UniProtKB-KW"/>
</dbReference>
<comment type="caution">
    <text evidence="2">The sequence shown here is derived from an EMBL/GenBank/DDBJ whole genome shotgun (WGS) entry which is preliminary data.</text>
</comment>
<accession>A0A7W7H4T9</accession>
<protein>
    <submittedName>
        <fullName evidence="2">Antitoxin (DNA-binding transcriptional repressor) of toxin-antitoxin stability system</fullName>
    </submittedName>
</protein>
<dbReference type="RefSeq" id="WP_185044217.1">
    <property type="nucleotide sequence ID" value="NZ_BAABFG010000005.1"/>
</dbReference>
<dbReference type="EMBL" id="JACHNB010000001">
    <property type="protein sequence ID" value="MBB4743996.1"/>
    <property type="molecule type" value="Genomic_DNA"/>
</dbReference>